<comment type="function">
    <text evidence="3">Required for mitochondrial cytochrome c oxidase (COX) assembly and respiration.</text>
</comment>
<dbReference type="GO" id="GO:0005743">
    <property type="term" value="C:mitochondrial inner membrane"/>
    <property type="evidence" value="ECO:0007669"/>
    <property type="project" value="UniProtKB-SubCell"/>
</dbReference>
<dbReference type="EMBL" id="LPNL01000002">
    <property type="protein sequence ID" value="OEJ91601.1"/>
    <property type="molecule type" value="Genomic_DNA"/>
</dbReference>
<evidence type="ECO:0000313" key="5">
    <source>
        <dbReference type="Proteomes" id="UP000095605"/>
    </source>
</evidence>
<keyword evidence="2" id="KW-1015">Disulfide bond</keyword>
<protein>
    <recommendedName>
        <fullName evidence="3">COX assembly mitochondrial protein</fullName>
    </recommendedName>
</protein>
<dbReference type="InterPro" id="IPR013892">
    <property type="entry name" value="Cyt_c_biogenesis_Cmc1-like"/>
</dbReference>
<comment type="caution">
    <text evidence="4">The sequence shown here is derived from an EMBL/GenBank/DDBJ whole genome shotgun (WGS) entry which is preliminary data.</text>
</comment>
<reference evidence="5" key="1">
    <citation type="journal article" date="2016" name="Genome Announc.">
        <title>Genome sequences of three species of Hanseniaspora isolated from spontaneous wine fermentations.</title>
        <authorList>
            <person name="Sternes P.R."/>
            <person name="Lee D."/>
            <person name="Kutyna D.R."/>
            <person name="Borneman A.R."/>
        </authorList>
    </citation>
    <scope>NUCLEOTIDE SEQUENCE [LARGE SCALE GENOMIC DNA]</scope>
    <source>
        <strain evidence="5">AWRI3578</strain>
    </source>
</reference>
<keyword evidence="3" id="KW-0496">Mitochondrion</keyword>
<accession>A0A1E5RXD3</accession>
<name>A0A1E5RXD3_9ASCO</name>
<evidence type="ECO:0000256" key="1">
    <source>
        <dbReference type="ARBA" id="ARBA00007347"/>
    </source>
</evidence>
<evidence type="ECO:0000256" key="3">
    <source>
        <dbReference type="RuleBase" id="RU364104"/>
    </source>
</evidence>
<evidence type="ECO:0000256" key="2">
    <source>
        <dbReference type="ARBA" id="ARBA00023157"/>
    </source>
</evidence>
<keyword evidence="3" id="KW-0472">Membrane</keyword>
<proteinExistence type="inferred from homology"/>
<keyword evidence="5" id="KW-1185">Reference proteome</keyword>
<keyword evidence="3" id="KW-0143">Chaperone</keyword>
<dbReference type="Pfam" id="PF08583">
    <property type="entry name" value="Cmc1"/>
    <property type="match status" value="1"/>
</dbReference>
<comment type="similarity">
    <text evidence="1 3">Belongs to the CMC family.</text>
</comment>
<keyword evidence="3" id="KW-0999">Mitochondrion inner membrane</keyword>
<dbReference type="AlphaFoldDB" id="A0A1E5RXD3"/>
<comment type="subcellular location">
    <subcellularLocation>
        <location evidence="3">Mitochondrion inner membrane</location>
    </subcellularLocation>
</comment>
<dbReference type="Proteomes" id="UP000095605">
    <property type="component" value="Unassembled WGS sequence"/>
</dbReference>
<dbReference type="OrthoDB" id="6224010at2759"/>
<evidence type="ECO:0000313" key="4">
    <source>
        <dbReference type="EMBL" id="OEJ91601.1"/>
    </source>
</evidence>
<gene>
    <name evidence="4" type="ORF">AWRI3578_g298</name>
</gene>
<organism evidence="4 5">
    <name type="scientific">Hanseniaspora opuntiae</name>
    <dbReference type="NCBI Taxonomy" id="211096"/>
    <lineage>
        <taxon>Eukaryota</taxon>
        <taxon>Fungi</taxon>
        <taxon>Dikarya</taxon>
        <taxon>Ascomycota</taxon>
        <taxon>Saccharomycotina</taxon>
        <taxon>Saccharomycetes</taxon>
        <taxon>Saccharomycodales</taxon>
        <taxon>Saccharomycodaceae</taxon>
        <taxon>Hanseniaspora</taxon>
    </lineage>
</organism>
<sequence length="123" mass="14355">MDLTKEDIQAIEDATSDAIGKRKLPGWMLSAYEEKTIRKNLKEAAWKRCDEWVAQFVACSKSAGLLIFPKCDPQRSKLHDCLKYYQKDEFVDEQIDLHLEKRLQKMETLYAEQQAAKKSENNK</sequence>